<dbReference type="SUPFAM" id="SSF52317">
    <property type="entry name" value="Class I glutamine amidotransferase-like"/>
    <property type="match status" value="1"/>
</dbReference>
<keyword evidence="6" id="KW-1185">Reference proteome</keyword>
<dbReference type="PANTHER" id="PTHR48094:SF11">
    <property type="entry name" value="GLUTATHIONE-INDEPENDENT GLYOXALASE HSP31-RELATED"/>
    <property type="match status" value="1"/>
</dbReference>
<proteinExistence type="inferred from homology"/>
<evidence type="ECO:0000313" key="5">
    <source>
        <dbReference type="EMBL" id="KAA8491635.1"/>
    </source>
</evidence>
<evidence type="ECO:0000313" key="6">
    <source>
        <dbReference type="Proteomes" id="UP000324585"/>
    </source>
</evidence>
<evidence type="ECO:0000256" key="1">
    <source>
        <dbReference type="ARBA" id="ARBA00023016"/>
    </source>
</evidence>
<dbReference type="InterPro" id="IPR002818">
    <property type="entry name" value="DJ-1/PfpI"/>
</dbReference>
<comment type="similarity">
    <text evidence="3">Belongs to the peptidase C56 family. HSP31-like subfamily.</text>
</comment>
<dbReference type="Proteomes" id="UP000324585">
    <property type="component" value="Unassembled WGS sequence"/>
</dbReference>
<dbReference type="InterPro" id="IPR029062">
    <property type="entry name" value="Class_I_gatase-like"/>
</dbReference>
<comment type="caution">
    <text evidence="5">The sequence shown here is derived from an EMBL/GenBank/DDBJ whole genome shotgun (WGS) entry which is preliminary data.</text>
</comment>
<accession>A0A5J4YKJ2</accession>
<organism evidence="5 6">
    <name type="scientific">Porphyridium purpureum</name>
    <name type="common">Red alga</name>
    <name type="synonym">Porphyridium cruentum</name>
    <dbReference type="NCBI Taxonomy" id="35688"/>
    <lineage>
        <taxon>Eukaryota</taxon>
        <taxon>Rhodophyta</taxon>
        <taxon>Bangiophyceae</taxon>
        <taxon>Porphyridiales</taxon>
        <taxon>Porphyridiaceae</taxon>
        <taxon>Porphyridium</taxon>
    </lineage>
</organism>
<dbReference type="EMBL" id="VRMN01000012">
    <property type="protein sequence ID" value="KAA8491635.1"/>
    <property type="molecule type" value="Genomic_DNA"/>
</dbReference>
<evidence type="ECO:0000256" key="2">
    <source>
        <dbReference type="ARBA" id="ARBA00023239"/>
    </source>
</evidence>
<feature type="domain" description="DJ-1/PfpI" evidence="4">
    <location>
        <begin position="25"/>
        <end position="220"/>
    </location>
</feature>
<evidence type="ECO:0000256" key="3">
    <source>
        <dbReference type="ARBA" id="ARBA00038493"/>
    </source>
</evidence>
<sequence length="226" mass="23931">MVKVVIVSTSASDLKGHATGLWIEECATPYYMFKAKGFDVVLASTSGGAIPIDATSMADAFFTDASKRFLHDAEAMGAFSHSIKVSTIDWAGVDAIYMAGGHGTCVDFVQSTELHDAIAHIYKMGKIVAADCHGPIALCHVSKPDGTPLLQGVTATGFADSEEVAVQLDKIVPYMLEAKMKELGAKYEKADDWNPKVCVDGKIVTGQNPQSSEVCAEAVIQLLASA</sequence>
<dbReference type="GO" id="GO:0005737">
    <property type="term" value="C:cytoplasm"/>
    <property type="evidence" value="ECO:0007669"/>
    <property type="project" value="TreeGrafter"/>
</dbReference>
<evidence type="ECO:0000259" key="4">
    <source>
        <dbReference type="Pfam" id="PF01965"/>
    </source>
</evidence>
<dbReference type="OrthoDB" id="543156at2759"/>
<keyword evidence="2" id="KW-0456">Lyase</keyword>
<dbReference type="InterPro" id="IPR050325">
    <property type="entry name" value="Prot/Nucl_acid_deglycase"/>
</dbReference>
<protein>
    <submittedName>
        <fullName evidence="5">Glyoxalase 3</fullName>
    </submittedName>
</protein>
<dbReference type="AlphaFoldDB" id="A0A5J4YKJ2"/>
<dbReference type="Gene3D" id="3.40.50.880">
    <property type="match status" value="1"/>
</dbReference>
<dbReference type="PANTHER" id="PTHR48094">
    <property type="entry name" value="PROTEIN/NUCLEIC ACID DEGLYCASE DJ-1-RELATED"/>
    <property type="match status" value="1"/>
</dbReference>
<keyword evidence="1" id="KW-0346">Stress response</keyword>
<dbReference type="Pfam" id="PF01965">
    <property type="entry name" value="DJ-1_PfpI"/>
    <property type="match status" value="1"/>
</dbReference>
<gene>
    <name evidence="5" type="ORF">FVE85_9682</name>
</gene>
<name>A0A5J4YKJ2_PORPP</name>
<dbReference type="GO" id="GO:0019172">
    <property type="term" value="F:glyoxalase III activity"/>
    <property type="evidence" value="ECO:0007669"/>
    <property type="project" value="TreeGrafter"/>
</dbReference>
<reference evidence="6" key="1">
    <citation type="journal article" date="2019" name="Nat. Commun.">
        <title>Expansion of phycobilisome linker gene families in mesophilic red algae.</title>
        <authorList>
            <person name="Lee J."/>
            <person name="Kim D."/>
            <person name="Bhattacharya D."/>
            <person name="Yoon H.S."/>
        </authorList>
    </citation>
    <scope>NUCLEOTIDE SEQUENCE [LARGE SCALE GENOMIC DNA]</scope>
    <source>
        <strain evidence="6">CCMP 1328</strain>
    </source>
</reference>
<dbReference type="GO" id="GO:0019243">
    <property type="term" value="P:methylglyoxal catabolic process to D-lactate via S-lactoyl-glutathione"/>
    <property type="evidence" value="ECO:0007669"/>
    <property type="project" value="TreeGrafter"/>
</dbReference>
<dbReference type="CDD" id="cd03141">
    <property type="entry name" value="GATase1_Hsp31_like"/>
    <property type="match status" value="1"/>
</dbReference>
<dbReference type="OMA" id="GEKTGFW"/>